<reference evidence="5" key="1">
    <citation type="submission" date="2021-12" db="EMBL/GenBank/DDBJ databases">
        <authorList>
            <person name="King R."/>
        </authorList>
    </citation>
    <scope>NUCLEOTIDE SEQUENCE</scope>
</reference>
<protein>
    <recommendedName>
        <fullName evidence="3">Protein C10</fullName>
    </recommendedName>
</protein>
<gene>
    <name evidence="5" type="ORF">BEMITA_LOCUS11527</name>
</gene>
<dbReference type="OrthoDB" id="75738at2759"/>
<dbReference type="GO" id="GO:0005737">
    <property type="term" value="C:cytoplasm"/>
    <property type="evidence" value="ECO:0007669"/>
    <property type="project" value="UniProtKB-SubCell"/>
</dbReference>
<dbReference type="Proteomes" id="UP001152759">
    <property type="component" value="Chromosome 7"/>
</dbReference>
<keyword evidence="4" id="KW-0963">Cytoplasm</keyword>
<dbReference type="PANTHER" id="PTHR13463">
    <property type="entry name" value="PROTEIN C10"/>
    <property type="match status" value="1"/>
</dbReference>
<dbReference type="AlphaFoldDB" id="A0A9P0F5Q1"/>
<keyword evidence="6" id="KW-1185">Reference proteome</keyword>
<comment type="subcellular location">
    <subcellularLocation>
        <location evidence="1">Cytoplasm</location>
    </subcellularLocation>
</comment>
<evidence type="ECO:0000256" key="1">
    <source>
        <dbReference type="ARBA" id="ARBA00004496"/>
    </source>
</evidence>
<evidence type="ECO:0000313" key="6">
    <source>
        <dbReference type="Proteomes" id="UP001152759"/>
    </source>
</evidence>
<comment type="similarity">
    <text evidence="2">Belongs to the UPF0456 family.</text>
</comment>
<evidence type="ECO:0000256" key="3">
    <source>
        <dbReference type="ARBA" id="ARBA00020502"/>
    </source>
</evidence>
<dbReference type="GO" id="GO:0009791">
    <property type="term" value="P:post-embryonic development"/>
    <property type="evidence" value="ECO:0007669"/>
    <property type="project" value="TreeGrafter"/>
</dbReference>
<dbReference type="InterPro" id="IPR026317">
    <property type="entry name" value="P_C10"/>
</dbReference>
<sequence>MGDSSTFDVETAKAALMDILEAFEKHEQAPKLEQAKKNCGNDMLKTMQYVFPILVQIQMDVIKKYGFSDDRKGIVQFTQEIKVLEQEDETIMNLHGQIRSYFMPPINITNEALL</sequence>
<name>A0A9P0F5Q1_BEMTA</name>
<evidence type="ECO:0000313" key="5">
    <source>
        <dbReference type="EMBL" id="CAH0393085.1"/>
    </source>
</evidence>
<dbReference type="Pfam" id="PF14974">
    <property type="entry name" value="P_C10"/>
    <property type="match status" value="1"/>
</dbReference>
<evidence type="ECO:0000256" key="2">
    <source>
        <dbReference type="ARBA" id="ARBA00007083"/>
    </source>
</evidence>
<dbReference type="KEGG" id="btab:109029711"/>
<evidence type="ECO:0000256" key="4">
    <source>
        <dbReference type="ARBA" id="ARBA00022490"/>
    </source>
</evidence>
<dbReference type="PANTHER" id="PTHR13463:SF3">
    <property type="entry name" value="PROTEIN C10"/>
    <property type="match status" value="1"/>
</dbReference>
<organism evidence="5 6">
    <name type="scientific">Bemisia tabaci</name>
    <name type="common">Sweetpotato whitefly</name>
    <name type="synonym">Aleurodes tabaci</name>
    <dbReference type="NCBI Taxonomy" id="7038"/>
    <lineage>
        <taxon>Eukaryota</taxon>
        <taxon>Metazoa</taxon>
        <taxon>Ecdysozoa</taxon>
        <taxon>Arthropoda</taxon>
        <taxon>Hexapoda</taxon>
        <taxon>Insecta</taxon>
        <taxon>Pterygota</taxon>
        <taxon>Neoptera</taxon>
        <taxon>Paraneoptera</taxon>
        <taxon>Hemiptera</taxon>
        <taxon>Sternorrhyncha</taxon>
        <taxon>Aleyrodoidea</taxon>
        <taxon>Aleyrodidae</taxon>
        <taxon>Aleyrodinae</taxon>
        <taxon>Bemisia</taxon>
    </lineage>
</organism>
<proteinExistence type="inferred from homology"/>
<accession>A0A9P0F5Q1</accession>
<dbReference type="EMBL" id="OU963868">
    <property type="protein sequence ID" value="CAH0393085.1"/>
    <property type="molecule type" value="Genomic_DNA"/>
</dbReference>